<evidence type="ECO:0000313" key="2">
    <source>
        <dbReference type="EMBL" id="MBC2607046.1"/>
    </source>
</evidence>
<dbReference type="InterPro" id="IPR011138">
    <property type="entry name" value="Cytochrome_b-558"/>
</dbReference>
<feature type="transmembrane region" description="Helical" evidence="1">
    <location>
        <begin position="111"/>
        <end position="133"/>
    </location>
</feature>
<dbReference type="RefSeq" id="WP_185660910.1">
    <property type="nucleotide sequence ID" value="NZ_CAWPOO010000012.1"/>
</dbReference>
<gene>
    <name evidence="2" type="ORF">H5P27_13410</name>
</gene>
<evidence type="ECO:0000256" key="1">
    <source>
        <dbReference type="SAM" id="Phobius"/>
    </source>
</evidence>
<feature type="transmembrane region" description="Helical" evidence="1">
    <location>
        <begin position="16"/>
        <end position="39"/>
    </location>
</feature>
<keyword evidence="1" id="KW-0812">Transmembrane</keyword>
<feature type="transmembrane region" description="Helical" evidence="1">
    <location>
        <begin position="199"/>
        <end position="223"/>
    </location>
</feature>
<dbReference type="Gene3D" id="1.20.1300.10">
    <property type="entry name" value="Fumarate reductase/succinate dehydrogenase, transmembrane subunit"/>
    <property type="match status" value="1"/>
</dbReference>
<keyword evidence="1" id="KW-0472">Membrane</keyword>
<dbReference type="CDD" id="cd03498">
    <property type="entry name" value="SQR_TypeB_2_TM"/>
    <property type="match status" value="1"/>
</dbReference>
<organism evidence="2 3">
    <name type="scientific">Pelagicoccus albus</name>
    <dbReference type="NCBI Taxonomy" id="415222"/>
    <lineage>
        <taxon>Bacteria</taxon>
        <taxon>Pseudomonadati</taxon>
        <taxon>Verrucomicrobiota</taxon>
        <taxon>Opitutia</taxon>
        <taxon>Puniceicoccales</taxon>
        <taxon>Pelagicoccaceae</taxon>
        <taxon>Pelagicoccus</taxon>
    </lineage>
</organism>
<reference evidence="2 3" key="1">
    <citation type="submission" date="2020-07" db="EMBL/GenBank/DDBJ databases">
        <authorList>
            <person name="Feng X."/>
        </authorList>
    </citation>
    <scope>NUCLEOTIDE SEQUENCE [LARGE SCALE GENOMIC DNA]</scope>
    <source>
        <strain evidence="2 3">JCM23202</strain>
    </source>
</reference>
<dbReference type="AlphaFoldDB" id="A0A7X1B7E6"/>
<proteinExistence type="predicted"/>
<dbReference type="SUPFAM" id="SSF81343">
    <property type="entry name" value="Fumarate reductase respiratory complex transmembrane subunits"/>
    <property type="match status" value="1"/>
</dbReference>
<dbReference type="NCBIfam" id="TIGR02046">
    <property type="entry name" value="sdhC_b558_fam"/>
    <property type="match status" value="1"/>
</dbReference>
<dbReference type="Proteomes" id="UP000526501">
    <property type="component" value="Unassembled WGS sequence"/>
</dbReference>
<keyword evidence="1" id="KW-1133">Transmembrane helix</keyword>
<dbReference type="InterPro" id="IPR034804">
    <property type="entry name" value="SQR/QFR_C/D"/>
</dbReference>
<name>A0A7X1B7E6_9BACT</name>
<keyword evidence="3" id="KW-1185">Reference proteome</keyword>
<evidence type="ECO:0000313" key="3">
    <source>
        <dbReference type="Proteomes" id="UP000526501"/>
    </source>
</evidence>
<feature type="transmembrane region" description="Helical" evidence="1">
    <location>
        <begin position="153"/>
        <end position="178"/>
    </location>
</feature>
<dbReference type="GO" id="GO:0016020">
    <property type="term" value="C:membrane"/>
    <property type="evidence" value="ECO:0007669"/>
    <property type="project" value="InterPro"/>
</dbReference>
<feature type="transmembrane region" description="Helical" evidence="1">
    <location>
        <begin position="59"/>
        <end position="83"/>
    </location>
</feature>
<comment type="caution">
    <text evidence="2">The sequence shown here is derived from an EMBL/GenBank/DDBJ whole genome shotgun (WGS) entry which is preliminary data.</text>
</comment>
<accession>A0A7X1B7E6</accession>
<sequence length="257" mass="27964">MNILNALFKTSLGKKVIMAVTGLVLVGFVFGHLVGNMQIFSPPEKINAYAHLLQSLGPALWLIRGFLLLMVGLHIWSAVALVLENKAARGPEGYAGQKTLKASYASRTMRYSGLIVFAFIVYHILHFTTKTAYGPELFMVDLHGEMVPDVHTMMVLGFQNVGVSIFYLVAIALLSLHLSHGISSMFQSVGFRTRSWGGCLNKISILLCIVYFLGNAAIVGSVLTGYVKVQNPAVQAALAAECEDDCQDCETHLVANN</sequence>
<dbReference type="EMBL" id="JACHVC010000012">
    <property type="protein sequence ID" value="MBC2607046.1"/>
    <property type="molecule type" value="Genomic_DNA"/>
</dbReference>
<protein>
    <submittedName>
        <fullName evidence="2">Succinate dehydrogenase cytochrome b subunit</fullName>
    </submittedName>
</protein>